<dbReference type="PANTHER" id="PTHR47062">
    <property type="match status" value="1"/>
</dbReference>
<dbReference type="Pfam" id="PF00011">
    <property type="entry name" value="HSP20"/>
    <property type="match status" value="1"/>
</dbReference>
<protein>
    <submittedName>
        <fullName evidence="5">Molecular chaperone Hsp20</fullName>
    </submittedName>
</protein>
<comment type="caution">
    <text evidence="5">The sequence shown here is derived from an EMBL/GenBank/DDBJ whole genome shotgun (WGS) entry which is preliminary data.</text>
</comment>
<dbReference type="AlphaFoldDB" id="A0AAN4R5P0"/>
<dbReference type="SUPFAM" id="SSF49764">
    <property type="entry name" value="HSP20-like chaperones"/>
    <property type="match status" value="1"/>
</dbReference>
<name>A0AAN4R5P0_9PROT</name>
<evidence type="ECO:0000259" key="4">
    <source>
        <dbReference type="PROSITE" id="PS01031"/>
    </source>
</evidence>
<gene>
    <name evidence="5" type="ORF">ABO01nite_29090</name>
</gene>
<evidence type="ECO:0000313" key="5">
    <source>
        <dbReference type="EMBL" id="GEL54902.1"/>
    </source>
</evidence>
<evidence type="ECO:0000313" key="6">
    <source>
        <dbReference type="Proteomes" id="UP000321287"/>
    </source>
</evidence>
<dbReference type="PROSITE" id="PS01031">
    <property type="entry name" value="SHSP"/>
    <property type="match status" value="1"/>
</dbReference>
<organism evidence="5 6">
    <name type="scientific">Asaia bogorensis NBRC 16594</name>
    <dbReference type="NCBI Taxonomy" id="1231624"/>
    <lineage>
        <taxon>Bacteria</taxon>
        <taxon>Pseudomonadati</taxon>
        <taxon>Pseudomonadota</taxon>
        <taxon>Alphaproteobacteria</taxon>
        <taxon>Acetobacterales</taxon>
        <taxon>Acetobacteraceae</taxon>
        <taxon>Asaia</taxon>
    </lineage>
</organism>
<sequence length="159" mass="17744">MDMRTALDFTPLFRSTVGFDRMLGALEAATRATGSDNWPPYDIVRTGQDEYRIDMAVAGVDQADITITQERNTLTVTGHRNEEPVGQVEYLHRGIAGRGFERQFELVDHVNVVNASLVNGLLTIKLHRELPEAMKPRRIEIRSKADAVPARIEALETAA</sequence>
<evidence type="ECO:0000256" key="3">
    <source>
        <dbReference type="RuleBase" id="RU003616"/>
    </source>
</evidence>
<dbReference type="InterPro" id="IPR008978">
    <property type="entry name" value="HSP20-like_chaperone"/>
</dbReference>
<reference evidence="5 6" key="1">
    <citation type="submission" date="2019-07" db="EMBL/GenBank/DDBJ databases">
        <title>Whole genome shotgun sequence of Asaia bogorensis NBRC 16594.</title>
        <authorList>
            <person name="Hosoyama A."/>
            <person name="Uohara A."/>
            <person name="Ohji S."/>
            <person name="Ichikawa N."/>
        </authorList>
    </citation>
    <scope>NUCLEOTIDE SEQUENCE [LARGE SCALE GENOMIC DNA]</scope>
    <source>
        <strain evidence="5 6">NBRC 16594</strain>
    </source>
</reference>
<dbReference type="EMBL" id="BJVS01000010">
    <property type="protein sequence ID" value="GEL54902.1"/>
    <property type="molecule type" value="Genomic_DNA"/>
</dbReference>
<accession>A0AAN4R5P0</accession>
<dbReference type="PANTHER" id="PTHR47062:SF1">
    <property type="entry name" value="SMALL HEAT SHOCK PROTEIN IBPA"/>
    <property type="match status" value="1"/>
</dbReference>
<dbReference type="InterPro" id="IPR037913">
    <property type="entry name" value="ACD_IbpA/B"/>
</dbReference>
<dbReference type="Proteomes" id="UP000321287">
    <property type="component" value="Unassembled WGS sequence"/>
</dbReference>
<proteinExistence type="inferred from homology"/>
<evidence type="ECO:0000256" key="2">
    <source>
        <dbReference type="PROSITE-ProRule" id="PRU00285"/>
    </source>
</evidence>
<keyword evidence="6" id="KW-1185">Reference proteome</keyword>
<dbReference type="CDD" id="cd06470">
    <property type="entry name" value="ACD_IbpA-B_like"/>
    <property type="match status" value="1"/>
</dbReference>
<comment type="similarity">
    <text evidence="2 3">Belongs to the small heat shock protein (HSP20) family.</text>
</comment>
<dbReference type="Gene3D" id="2.60.40.790">
    <property type="match status" value="1"/>
</dbReference>
<keyword evidence="1" id="KW-0346">Stress response</keyword>
<evidence type="ECO:0000256" key="1">
    <source>
        <dbReference type="ARBA" id="ARBA00023016"/>
    </source>
</evidence>
<feature type="domain" description="SHSP" evidence="4">
    <location>
        <begin position="32"/>
        <end position="144"/>
    </location>
</feature>
<dbReference type="InterPro" id="IPR002068">
    <property type="entry name" value="A-crystallin/Hsp20_dom"/>
</dbReference>